<evidence type="ECO:0000313" key="1">
    <source>
        <dbReference type="EMBL" id="AOC96232.1"/>
    </source>
</evidence>
<evidence type="ECO:0000313" key="2">
    <source>
        <dbReference type="Proteomes" id="UP000093276"/>
    </source>
</evidence>
<protein>
    <submittedName>
        <fullName evidence="1">Uncharacterized protein</fullName>
    </submittedName>
</protein>
<reference evidence="1 2" key="1">
    <citation type="submission" date="2016-08" db="EMBL/GenBank/DDBJ databases">
        <title>Complete genome sequence of Flavobacterium johnsoniae strain GSE09, a volatile-producing biocontrol agent isolated from cucumber (Cucumis sativus).</title>
        <authorList>
            <person name="Jeong J.-J."/>
            <person name="Oh J.Y."/>
            <person name="Jim Y.J."/>
            <person name="Sang M.K."/>
            <person name="Kim K.D."/>
        </authorList>
    </citation>
    <scope>NUCLEOTIDE SEQUENCE [LARGE SCALE GENOMIC DNA]</scope>
    <source>
        <strain evidence="1 2">GSE09</strain>
    </source>
</reference>
<accession>A0AAC9D1H1</accession>
<gene>
    <name evidence="1" type="ORF">BB050_03143</name>
</gene>
<proteinExistence type="predicted"/>
<dbReference type="AlphaFoldDB" id="A0AAC9D1H1"/>
<organism evidence="1 2">
    <name type="scientific">Flavobacterium anhuiense</name>
    <dbReference type="NCBI Taxonomy" id="459526"/>
    <lineage>
        <taxon>Bacteria</taxon>
        <taxon>Pseudomonadati</taxon>
        <taxon>Bacteroidota</taxon>
        <taxon>Flavobacteriia</taxon>
        <taxon>Flavobacteriales</taxon>
        <taxon>Flavobacteriaceae</taxon>
        <taxon>Flavobacterium</taxon>
    </lineage>
</organism>
<dbReference type="Proteomes" id="UP000093276">
    <property type="component" value="Chromosome"/>
</dbReference>
<name>A0AAC9D1H1_9FLAO</name>
<dbReference type="EMBL" id="CP016907">
    <property type="protein sequence ID" value="AOC96232.1"/>
    <property type="molecule type" value="Genomic_DNA"/>
</dbReference>
<sequence length="74" mass="8973">MLLLGERKQIKNSFITLYFIKKHSIKRVLFLCQKFKNLNRDLSNMFHIKSFSSNQANKHTDFMRFKTKKTITKF</sequence>
<dbReference type="KEGG" id="fjg:BB050_03143"/>